<evidence type="ECO:0000313" key="3">
    <source>
        <dbReference type="Proteomes" id="UP000219573"/>
    </source>
</evidence>
<gene>
    <name evidence="2" type="ORF">SAMN06265827_101179</name>
</gene>
<organism evidence="2 3">
    <name type="scientific">Orenia metallireducens</name>
    <dbReference type="NCBI Taxonomy" id="1413210"/>
    <lineage>
        <taxon>Bacteria</taxon>
        <taxon>Bacillati</taxon>
        <taxon>Bacillota</taxon>
        <taxon>Clostridia</taxon>
        <taxon>Halanaerobiales</taxon>
        <taxon>Halobacteroidaceae</taxon>
        <taxon>Orenia</taxon>
    </lineage>
</organism>
<evidence type="ECO:0000313" key="2">
    <source>
        <dbReference type="EMBL" id="SNY05929.1"/>
    </source>
</evidence>
<proteinExistence type="predicted"/>
<dbReference type="Proteomes" id="UP000219573">
    <property type="component" value="Unassembled WGS sequence"/>
</dbReference>
<keyword evidence="1" id="KW-0175">Coiled coil</keyword>
<dbReference type="RefSeq" id="WP_097016217.1">
    <property type="nucleotide sequence ID" value="NZ_OBDZ01000001.1"/>
</dbReference>
<sequence>MCCLNSISPENLAVLATLVGVILASDLDANTQNSLGNFLEAVGQTILTIAAQEQCLATDESSKLEYERLQKQIEELSLEINALKKEE</sequence>
<protein>
    <submittedName>
        <fullName evidence="2">Uncharacterized protein</fullName>
    </submittedName>
</protein>
<feature type="coiled-coil region" evidence="1">
    <location>
        <begin position="59"/>
        <end position="86"/>
    </location>
</feature>
<reference evidence="3" key="1">
    <citation type="submission" date="2017-09" db="EMBL/GenBank/DDBJ databases">
        <authorList>
            <person name="Varghese N."/>
            <person name="Submissions S."/>
        </authorList>
    </citation>
    <scope>NUCLEOTIDE SEQUENCE [LARGE SCALE GENOMIC DNA]</scope>
    <source>
        <strain evidence="3">MSL47</strain>
    </source>
</reference>
<accession>A0A285F3N3</accession>
<dbReference type="EMBL" id="OBDZ01000001">
    <property type="protein sequence ID" value="SNY05929.1"/>
    <property type="molecule type" value="Genomic_DNA"/>
</dbReference>
<name>A0A285F3N3_9FIRM</name>
<keyword evidence="3" id="KW-1185">Reference proteome</keyword>
<dbReference type="AlphaFoldDB" id="A0A285F3N3"/>
<evidence type="ECO:0000256" key="1">
    <source>
        <dbReference type="SAM" id="Coils"/>
    </source>
</evidence>